<gene>
    <name evidence="1" type="ORF">DPEC_G00201510</name>
</gene>
<proteinExistence type="predicted"/>
<name>A0ACC2G958_DALPE</name>
<dbReference type="Proteomes" id="UP001157502">
    <property type="component" value="Chromosome 16"/>
</dbReference>
<keyword evidence="2" id="KW-1185">Reference proteome</keyword>
<reference evidence="1" key="1">
    <citation type="submission" date="2021-05" db="EMBL/GenBank/DDBJ databases">
        <authorList>
            <person name="Pan Q."/>
            <person name="Jouanno E."/>
            <person name="Zahm M."/>
            <person name="Klopp C."/>
            <person name="Cabau C."/>
            <person name="Louis A."/>
            <person name="Berthelot C."/>
            <person name="Parey E."/>
            <person name="Roest Crollius H."/>
            <person name="Montfort J."/>
            <person name="Robinson-Rechavi M."/>
            <person name="Bouchez O."/>
            <person name="Lampietro C."/>
            <person name="Lopez Roques C."/>
            <person name="Donnadieu C."/>
            <person name="Postlethwait J."/>
            <person name="Bobe J."/>
            <person name="Dillon D."/>
            <person name="Chandos A."/>
            <person name="von Hippel F."/>
            <person name="Guiguen Y."/>
        </authorList>
    </citation>
    <scope>NUCLEOTIDE SEQUENCE</scope>
    <source>
        <strain evidence="1">YG-Jan2019</strain>
    </source>
</reference>
<protein>
    <submittedName>
        <fullName evidence="1">Uncharacterized protein</fullName>
    </submittedName>
</protein>
<organism evidence="1 2">
    <name type="scientific">Dallia pectoralis</name>
    <name type="common">Alaska blackfish</name>
    <dbReference type="NCBI Taxonomy" id="75939"/>
    <lineage>
        <taxon>Eukaryota</taxon>
        <taxon>Metazoa</taxon>
        <taxon>Chordata</taxon>
        <taxon>Craniata</taxon>
        <taxon>Vertebrata</taxon>
        <taxon>Euteleostomi</taxon>
        <taxon>Actinopterygii</taxon>
        <taxon>Neopterygii</taxon>
        <taxon>Teleostei</taxon>
        <taxon>Protacanthopterygii</taxon>
        <taxon>Esociformes</taxon>
        <taxon>Umbridae</taxon>
        <taxon>Dallia</taxon>
    </lineage>
</organism>
<evidence type="ECO:0000313" key="2">
    <source>
        <dbReference type="Proteomes" id="UP001157502"/>
    </source>
</evidence>
<comment type="caution">
    <text evidence="1">The sequence shown here is derived from an EMBL/GenBank/DDBJ whole genome shotgun (WGS) entry which is preliminary data.</text>
</comment>
<sequence length="76" mass="8935">MDTNRTMHITIQEERSLPGLERCTTCCNGFHCPFCSSALFHSTKWSKIRNHLQSHFSRAVFHKVKWKNLTEKLTNN</sequence>
<evidence type="ECO:0000313" key="1">
    <source>
        <dbReference type="EMBL" id="KAJ8000116.1"/>
    </source>
</evidence>
<dbReference type="EMBL" id="CM055743">
    <property type="protein sequence ID" value="KAJ8000116.1"/>
    <property type="molecule type" value="Genomic_DNA"/>
</dbReference>
<accession>A0ACC2G958</accession>